<name>A0A231V062_9HYPH</name>
<organism evidence="2 3">
    <name type="scientific">Notoacmeibacter marinus</name>
    <dbReference type="NCBI Taxonomy" id="1876515"/>
    <lineage>
        <taxon>Bacteria</taxon>
        <taxon>Pseudomonadati</taxon>
        <taxon>Pseudomonadota</taxon>
        <taxon>Alphaproteobacteria</taxon>
        <taxon>Hyphomicrobiales</taxon>
        <taxon>Notoacmeibacteraceae</taxon>
        <taxon>Notoacmeibacter</taxon>
    </lineage>
</organism>
<dbReference type="Proteomes" id="UP000215405">
    <property type="component" value="Unassembled WGS sequence"/>
</dbReference>
<evidence type="ECO:0000313" key="2">
    <source>
        <dbReference type="EMBL" id="OXT01510.1"/>
    </source>
</evidence>
<keyword evidence="3" id="KW-1185">Reference proteome</keyword>
<dbReference type="AlphaFoldDB" id="A0A231V062"/>
<evidence type="ECO:0000313" key="3">
    <source>
        <dbReference type="Proteomes" id="UP000215405"/>
    </source>
</evidence>
<evidence type="ECO:0008006" key="4">
    <source>
        <dbReference type="Google" id="ProtNLM"/>
    </source>
</evidence>
<gene>
    <name evidence="2" type="ORF">B7H23_00575</name>
</gene>
<feature type="signal peptide" evidence="1">
    <location>
        <begin position="1"/>
        <end position="24"/>
    </location>
</feature>
<proteinExistence type="predicted"/>
<reference evidence="3" key="1">
    <citation type="journal article" date="2017" name="Int. J. Syst. Evol. Microbiol.">
        <title>Notoacmeibacter marinus gen. nov., sp. nov., isolated from the gut of a limpet and proposal of Notoacmeibacteraceae fam. nov. in the order Rhizobiales of the class Alphaproteobacteria.</title>
        <authorList>
            <person name="Huang Z."/>
            <person name="Guo F."/>
            <person name="Lai Q."/>
        </authorList>
    </citation>
    <scope>NUCLEOTIDE SEQUENCE [LARGE SCALE GENOMIC DNA]</scope>
    <source>
        <strain evidence="3">XMTR2A4</strain>
    </source>
</reference>
<protein>
    <recommendedName>
        <fullName evidence="4">DUF945 domain-containing protein</fullName>
    </recommendedName>
</protein>
<dbReference type="EMBL" id="NBYO01000001">
    <property type="protein sequence ID" value="OXT01510.1"/>
    <property type="molecule type" value="Genomic_DNA"/>
</dbReference>
<evidence type="ECO:0000256" key="1">
    <source>
        <dbReference type="SAM" id="SignalP"/>
    </source>
</evidence>
<keyword evidence="1" id="KW-0732">Signal</keyword>
<accession>A0A231V062</accession>
<sequence>MRHILLTAGLSLAFAPVLALPAWAVDAQAVSDRLVELLNEEGFDVEIGSATEDGDDVVLGDVRFGEGDKQFSYDEIRLENVSEQGDYFLIERTELPAKTVDMDDNAKMDLSSISLEKLQLLRQDDPEHIAPLQLDAFQMERMSISVPAGEFLVLEDLAGAGMTYDPEKPMEATGSVGSFVLDTQIPFGPNKDESAAMRKQLADLGYSTIKGRGEGSGRYDPQSGVMSFAQRMEFTDAASLQFEGEVSAATPELMRELQKADRKVSRIDDIEKQNKAMIEDLAPLYGQLVLETFSLRLQDASLTNKLIGIAAERQNAAPEQLKLQMAMMAPALLASYVPAELAQKVGEALQTYLNDPQSLSITIEPKDGTTIGQISDMVRSNPKELPAVLNPDITANQD</sequence>
<comment type="caution">
    <text evidence="2">The sequence shown here is derived from an EMBL/GenBank/DDBJ whole genome shotgun (WGS) entry which is preliminary data.</text>
</comment>
<feature type="chain" id="PRO_5012059397" description="DUF945 domain-containing protein" evidence="1">
    <location>
        <begin position="25"/>
        <end position="398"/>
    </location>
</feature>
<dbReference type="RefSeq" id="WP_094075480.1">
    <property type="nucleotide sequence ID" value="NZ_NBYO01000001.1"/>
</dbReference>